<name>A0A9W6K4T8_9PSED</name>
<dbReference type="EMBL" id="BSFN01000006">
    <property type="protein sequence ID" value="GLK89520.1"/>
    <property type="molecule type" value="Genomic_DNA"/>
</dbReference>
<keyword evidence="2" id="KW-1185">Reference proteome</keyword>
<organism evidence="1 2">
    <name type="scientific">Pseudomonas turukhanskensis</name>
    <dbReference type="NCBI Taxonomy" id="1806536"/>
    <lineage>
        <taxon>Bacteria</taxon>
        <taxon>Pseudomonadati</taxon>
        <taxon>Pseudomonadota</taxon>
        <taxon>Gammaproteobacteria</taxon>
        <taxon>Pseudomonadales</taxon>
        <taxon>Pseudomonadaceae</taxon>
        <taxon>Pseudomonas</taxon>
    </lineage>
</organism>
<evidence type="ECO:0008006" key="3">
    <source>
        <dbReference type="Google" id="ProtNLM"/>
    </source>
</evidence>
<dbReference type="AlphaFoldDB" id="A0A9W6K4T8"/>
<accession>A0A9W6K4T8</accession>
<comment type="caution">
    <text evidence="1">The sequence shown here is derived from an EMBL/GenBank/DDBJ whole genome shotgun (WGS) entry which is preliminary data.</text>
</comment>
<sequence>MLPPIAPHLVTVPTQQDLIKPVPALPVVAPVESAPQENDVALDKRNEQEAEELLWEEQRRRRQRRGYSAAELAEGEVAEEDQELIEQLPRQGLWVDVEV</sequence>
<protein>
    <recommendedName>
        <fullName evidence="3">Aspartate-semialdehyde dehydrogenase</fullName>
    </recommendedName>
</protein>
<proteinExistence type="predicted"/>
<reference evidence="1" key="1">
    <citation type="journal article" date="2014" name="Int. J. Syst. Evol. Microbiol.">
        <title>Complete genome sequence of Corynebacterium casei LMG S-19264T (=DSM 44701T), isolated from a smear-ripened cheese.</title>
        <authorList>
            <consortium name="US DOE Joint Genome Institute (JGI-PGF)"/>
            <person name="Walter F."/>
            <person name="Albersmeier A."/>
            <person name="Kalinowski J."/>
            <person name="Ruckert C."/>
        </authorList>
    </citation>
    <scope>NUCLEOTIDE SEQUENCE</scope>
    <source>
        <strain evidence="1">VKM B-2935</strain>
    </source>
</reference>
<dbReference type="Proteomes" id="UP001143328">
    <property type="component" value="Unassembled WGS sequence"/>
</dbReference>
<dbReference type="RefSeq" id="WP_271195708.1">
    <property type="nucleotide sequence ID" value="NZ_BSFN01000006.1"/>
</dbReference>
<gene>
    <name evidence="1" type="ORF">GCM10017655_25820</name>
</gene>
<reference evidence="1" key="2">
    <citation type="submission" date="2023-01" db="EMBL/GenBank/DDBJ databases">
        <authorList>
            <person name="Sun Q."/>
            <person name="Evtushenko L."/>
        </authorList>
    </citation>
    <scope>NUCLEOTIDE SEQUENCE</scope>
    <source>
        <strain evidence="1">VKM B-2935</strain>
    </source>
</reference>
<evidence type="ECO:0000313" key="1">
    <source>
        <dbReference type="EMBL" id="GLK89520.1"/>
    </source>
</evidence>
<evidence type="ECO:0000313" key="2">
    <source>
        <dbReference type="Proteomes" id="UP001143328"/>
    </source>
</evidence>